<evidence type="ECO:0000313" key="1">
    <source>
        <dbReference type="EMBL" id="RBO88487.1"/>
    </source>
</evidence>
<reference evidence="1 2" key="1">
    <citation type="submission" date="2018-06" db="EMBL/GenBank/DDBJ databases">
        <title>Genomic Encyclopedia of Type Strains, Phase IV (KMG-IV): sequencing the most valuable type-strain genomes for metagenomic binning, comparative biology and taxonomic classification.</title>
        <authorList>
            <person name="Goeker M."/>
        </authorList>
    </citation>
    <scope>NUCLEOTIDE SEQUENCE [LARGE SCALE GENOMIC DNA]</scope>
    <source>
        <strain evidence="1 2">DSM 44599</strain>
    </source>
</reference>
<name>A0A366DEK7_9NOCA</name>
<sequence length="186" mass="20083">MDATAPTAYSRLQLADELCPLVPPGDDLTTASDILNYVLVEHGQFDDRLRQFLNHHYAAAPTIAAYAWELSGALSTGLLEWIRQWPTAAAQVGSDLTSGGVTANEPDATPVPSGPGLAVPEGDDPSTVHEITAYVFQGIRELRSRITLFANAREIGAPTSADHVHDLAAGYQRLLAEWALRWPRPS</sequence>
<dbReference type="STRING" id="1210090.GCA_001613185_05376"/>
<gene>
    <name evidence="1" type="ORF">DFR74_109257</name>
</gene>
<organism evidence="1 2">
    <name type="scientific">Nocardia puris</name>
    <dbReference type="NCBI Taxonomy" id="208602"/>
    <lineage>
        <taxon>Bacteria</taxon>
        <taxon>Bacillati</taxon>
        <taxon>Actinomycetota</taxon>
        <taxon>Actinomycetes</taxon>
        <taxon>Mycobacteriales</taxon>
        <taxon>Nocardiaceae</taxon>
        <taxon>Nocardia</taxon>
    </lineage>
</organism>
<comment type="caution">
    <text evidence="1">The sequence shown here is derived from an EMBL/GenBank/DDBJ whole genome shotgun (WGS) entry which is preliminary data.</text>
</comment>
<dbReference type="EMBL" id="QNRE01000009">
    <property type="protein sequence ID" value="RBO88487.1"/>
    <property type="molecule type" value="Genomic_DNA"/>
</dbReference>
<dbReference type="AlphaFoldDB" id="A0A366DEK7"/>
<keyword evidence="2" id="KW-1185">Reference proteome</keyword>
<evidence type="ECO:0000313" key="2">
    <source>
        <dbReference type="Proteomes" id="UP000252586"/>
    </source>
</evidence>
<proteinExistence type="predicted"/>
<accession>A0A366DEK7</accession>
<protein>
    <submittedName>
        <fullName evidence="1">Uncharacterized protein</fullName>
    </submittedName>
</protein>
<dbReference type="Proteomes" id="UP000252586">
    <property type="component" value="Unassembled WGS sequence"/>
</dbReference>